<dbReference type="RefSeq" id="WP_306886992.1">
    <property type="nucleotide sequence ID" value="NZ_JAUSUL010000004.1"/>
</dbReference>
<dbReference type="InterPro" id="IPR014729">
    <property type="entry name" value="Rossmann-like_a/b/a_fold"/>
</dbReference>
<dbReference type="Gene3D" id="3.40.50.620">
    <property type="entry name" value="HUPs"/>
    <property type="match status" value="1"/>
</dbReference>
<gene>
    <name evidence="2" type="ORF">J2S73_003573</name>
</gene>
<dbReference type="InterPro" id="IPR003848">
    <property type="entry name" value="DUF218"/>
</dbReference>
<comment type="caution">
    <text evidence="2">The sequence shown here is derived from an EMBL/GenBank/DDBJ whole genome shotgun (WGS) entry which is preliminary data.</text>
</comment>
<feature type="domain" description="DUF218" evidence="1">
    <location>
        <begin position="40"/>
        <end position="179"/>
    </location>
</feature>
<name>A0AAE4ATA7_9HYPH</name>
<dbReference type="Proteomes" id="UP001229244">
    <property type="component" value="Unassembled WGS sequence"/>
</dbReference>
<dbReference type="CDD" id="cd06259">
    <property type="entry name" value="YdcF-like"/>
    <property type="match status" value="1"/>
</dbReference>
<dbReference type="EMBL" id="JAUSUL010000004">
    <property type="protein sequence ID" value="MDQ0317096.1"/>
    <property type="molecule type" value="Genomic_DNA"/>
</dbReference>
<reference evidence="2" key="1">
    <citation type="submission" date="2023-07" db="EMBL/GenBank/DDBJ databases">
        <title>Genomic Encyclopedia of Type Strains, Phase IV (KMG-IV): sequencing the most valuable type-strain genomes for metagenomic binning, comparative biology and taxonomic classification.</title>
        <authorList>
            <person name="Goeker M."/>
        </authorList>
    </citation>
    <scope>NUCLEOTIDE SEQUENCE</scope>
    <source>
        <strain evidence="2">DSM 21202</strain>
    </source>
</reference>
<evidence type="ECO:0000313" key="2">
    <source>
        <dbReference type="EMBL" id="MDQ0317096.1"/>
    </source>
</evidence>
<evidence type="ECO:0000259" key="1">
    <source>
        <dbReference type="Pfam" id="PF02698"/>
    </source>
</evidence>
<sequence>MLPRACLFTLGVLSAFVVAGFLWFADQVASAQTPADPHGDAIVVLTGGAQRINGAIALLEEGRAERLLITGVNPATTEGQIATAVSAQKTIFDCCVDIDREALDTIENARQTRYWASDRGFHRLIIVTSAYHMPRTLAELKRELPDQELIPFPVMHENLKLANWYSDGAAMKVMVREYVKYALARLRLSLEESAPTRELIRLAQVHRHD</sequence>
<keyword evidence="3" id="KW-1185">Reference proteome</keyword>
<accession>A0AAE4ATA7</accession>
<dbReference type="PANTHER" id="PTHR30336">
    <property type="entry name" value="INNER MEMBRANE PROTEIN, PROBABLE PERMEASE"/>
    <property type="match status" value="1"/>
</dbReference>
<evidence type="ECO:0000313" key="3">
    <source>
        <dbReference type="Proteomes" id="UP001229244"/>
    </source>
</evidence>
<organism evidence="2 3">
    <name type="scientific">Amorphus orientalis</name>
    <dbReference type="NCBI Taxonomy" id="649198"/>
    <lineage>
        <taxon>Bacteria</taxon>
        <taxon>Pseudomonadati</taxon>
        <taxon>Pseudomonadota</taxon>
        <taxon>Alphaproteobacteria</taxon>
        <taxon>Hyphomicrobiales</taxon>
        <taxon>Amorphaceae</taxon>
        <taxon>Amorphus</taxon>
    </lineage>
</organism>
<dbReference type="PANTHER" id="PTHR30336:SF4">
    <property type="entry name" value="ENVELOPE BIOGENESIS FACTOR ELYC"/>
    <property type="match status" value="1"/>
</dbReference>
<protein>
    <submittedName>
        <fullName evidence="2">Uncharacterized SAM-binding protein YcdF (DUF218 family)</fullName>
    </submittedName>
</protein>
<dbReference type="GO" id="GO:0005886">
    <property type="term" value="C:plasma membrane"/>
    <property type="evidence" value="ECO:0007669"/>
    <property type="project" value="TreeGrafter"/>
</dbReference>
<proteinExistence type="predicted"/>
<dbReference type="GO" id="GO:0043164">
    <property type="term" value="P:Gram-negative-bacterium-type cell wall biogenesis"/>
    <property type="evidence" value="ECO:0007669"/>
    <property type="project" value="TreeGrafter"/>
</dbReference>
<dbReference type="InterPro" id="IPR051599">
    <property type="entry name" value="Cell_Envelope_Assoc"/>
</dbReference>
<dbReference type="Pfam" id="PF02698">
    <property type="entry name" value="DUF218"/>
    <property type="match status" value="1"/>
</dbReference>
<dbReference type="GO" id="GO:0000270">
    <property type="term" value="P:peptidoglycan metabolic process"/>
    <property type="evidence" value="ECO:0007669"/>
    <property type="project" value="TreeGrafter"/>
</dbReference>
<dbReference type="AlphaFoldDB" id="A0AAE4ATA7"/>